<dbReference type="STRING" id="48256.CLHUN_21880"/>
<reference evidence="2 3" key="1">
    <citation type="submission" date="2017-03" db="EMBL/GenBank/DDBJ databases">
        <title>Genome sequence of Clostridium hungatei DSM 14427.</title>
        <authorList>
            <person name="Poehlein A."/>
            <person name="Daniel R."/>
        </authorList>
    </citation>
    <scope>NUCLEOTIDE SEQUENCE [LARGE SCALE GENOMIC DNA]</scope>
    <source>
        <strain evidence="2 3">DSM 14427</strain>
    </source>
</reference>
<gene>
    <name evidence="2" type="ORF">CLHUN_21880</name>
</gene>
<dbReference type="Proteomes" id="UP000191554">
    <property type="component" value="Unassembled WGS sequence"/>
</dbReference>
<comment type="caution">
    <text evidence="2">The sequence shown here is derived from an EMBL/GenBank/DDBJ whole genome shotgun (WGS) entry which is preliminary data.</text>
</comment>
<dbReference type="Pfam" id="PF26351">
    <property type="entry name" value="DUF8091"/>
    <property type="match status" value="1"/>
</dbReference>
<name>A0A1V4SKE6_RUMHU</name>
<protein>
    <recommendedName>
        <fullName evidence="1">DUF8091 domain-containing protein</fullName>
    </recommendedName>
</protein>
<dbReference type="AlphaFoldDB" id="A0A1V4SKE6"/>
<feature type="domain" description="DUF8091" evidence="1">
    <location>
        <begin position="29"/>
        <end position="182"/>
    </location>
</feature>
<dbReference type="InterPro" id="IPR058404">
    <property type="entry name" value="DUF8091"/>
</dbReference>
<accession>A0A1V4SKE6</accession>
<evidence type="ECO:0000259" key="1">
    <source>
        <dbReference type="Pfam" id="PF26351"/>
    </source>
</evidence>
<evidence type="ECO:0000313" key="2">
    <source>
        <dbReference type="EMBL" id="OPX43945.1"/>
    </source>
</evidence>
<sequence>MNIHNFEKACEKVMNSQHRREGIGTLGEKTLHAVLKHYFEPDETCHEKRVGSFYADILNSNGITEIQTRQWNKLRQKLKAFLPDNEVTLVYPVAYTKYLLWISEETGEISKRRLSPKKGSAYDIFPELYRIKNFLEDENLHLCIVYVDIEEYRLLNGWSTDKKKGSWRHDRIPKGLQNIIYIRNKKDYSLLIPGTLPAQFTSRDYSKAAGLSLSNAQTALNVLNYVNAVGRVGKKGKLFIYERT</sequence>
<dbReference type="RefSeq" id="WP_242656496.1">
    <property type="nucleotide sequence ID" value="NZ_MZGX01000013.1"/>
</dbReference>
<dbReference type="EMBL" id="MZGX01000013">
    <property type="protein sequence ID" value="OPX43945.1"/>
    <property type="molecule type" value="Genomic_DNA"/>
</dbReference>
<proteinExistence type="predicted"/>
<organism evidence="2 3">
    <name type="scientific">Ruminiclostridium hungatei</name>
    <name type="common">Clostridium hungatei</name>
    <dbReference type="NCBI Taxonomy" id="48256"/>
    <lineage>
        <taxon>Bacteria</taxon>
        <taxon>Bacillati</taxon>
        <taxon>Bacillota</taxon>
        <taxon>Clostridia</taxon>
        <taxon>Eubacteriales</taxon>
        <taxon>Oscillospiraceae</taxon>
        <taxon>Ruminiclostridium</taxon>
    </lineage>
</organism>
<evidence type="ECO:0000313" key="3">
    <source>
        <dbReference type="Proteomes" id="UP000191554"/>
    </source>
</evidence>
<keyword evidence="3" id="KW-1185">Reference proteome</keyword>